<dbReference type="SUPFAM" id="SSF46785">
    <property type="entry name" value="Winged helix' DNA-binding domain"/>
    <property type="match status" value="2"/>
</dbReference>
<keyword evidence="2" id="KW-0132">Cell division</keyword>
<keyword evidence="3" id="KW-0159">Chromosome partition</keyword>
<evidence type="ECO:0008006" key="8">
    <source>
        <dbReference type="Google" id="ProtNLM"/>
    </source>
</evidence>
<dbReference type="AlphaFoldDB" id="A0A1F6EMT8"/>
<dbReference type="Gene3D" id="1.10.10.10">
    <property type="entry name" value="Winged helix-like DNA-binding domain superfamily/Winged helix DNA-binding domain"/>
    <property type="match status" value="2"/>
</dbReference>
<evidence type="ECO:0000256" key="4">
    <source>
        <dbReference type="ARBA" id="ARBA00023306"/>
    </source>
</evidence>
<evidence type="ECO:0000256" key="5">
    <source>
        <dbReference type="SAM" id="MobiDB-lite"/>
    </source>
</evidence>
<keyword evidence="1" id="KW-0963">Cytoplasm</keyword>
<dbReference type="InterPro" id="IPR036388">
    <property type="entry name" value="WH-like_DNA-bd_sf"/>
</dbReference>
<proteinExistence type="predicted"/>
<dbReference type="Pfam" id="PF04079">
    <property type="entry name" value="SMC_ScpB"/>
    <property type="match status" value="1"/>
</dbReference>
<feature type="region of interest" description="Disordered" evidence="5">
    <location>
        <begin position="183"/>
        <end position="202"/>
    </location>
</feature>
<dbReference type="GO" id="GO:0051304">
    <property type="term" value="P:chromosome separation"/>
    <property type="evidence" value="ECO:0007669"/>
    <property type="project" value="InterPro"/>
</dbReference>
<dbReference type="Proteomes" id="UP000178587">
    <property type="component" value="Unassembled WGS sequence"/>
</dbReference>
<dbReference type="PANTHER" id="PTHR34298:SF2">
    <property type="entry name" value="SEGREGATION AND CONDENSATION PROTEIN B"/>
    <property type="match status" value="1"/>
</dbReference>
<dbReference type="STRING" id="1798507.A3A34_04050"/>
<evidence type="ECO:0000256" key="1">
    <source>
        <dbReference type="ARBA" id="ARBA00022490"/>
    </source>
</evidence>
<dbReference type="EMBL" id="MFLU01000010">
    <property type="protein sequence ID" value="OGG74961.1"/>
    <property type="molecule type" value="Genomic_DNA"/>
</dbReference>
<name>A0A1F6EMT8_9BACT</name>
<dbReference type="InterPro" id="IPR005234">
    <property type="entry name" value="ScpB_csome_segregation"/>
</dbReference>
<gene>
    <name evidence="6" type="ORF">A3A34_04050</name>
</gene>
<sequence>MPHADHSKPTLSTRIEARLFSEGASITLSRMEKMLDVSRTELDEGLAALGDRLAGSGMVLVRTETEAALAVSASCSRELEESYAAELERDIGDAGLEVLSIVLYRGPSTRTEIDYIRGVNSSSTMRTLLQRGLIERTNNPKDAREYLYRPTTDLLAHLGATRAENLPEHATIVAELAAFERENSAFTHNKHDGNSGEQSEPV</sequence>
<keyword evidence="4" id="KW-0131">Cell cycle</keyword>
<evidence type="ECO:0000313" key="6">
    <source>
        <dbReference type="EMBL" id="OGG74961.1"/>
    </source>
</evidence>
<organism evidence="6 7">
    <name type="scientific">Candidatus Kaiserbacteria bacterium RIFCSPLOWO2_01_FULL_50_24</name>
    <dbReference type="NCBI Taxonomy" id="1798507"/>
    <lineage>
        <taxon>Bacteria</taxon>
        <taxon>Candidatus Kaiseribacteriota</taxon>
    </lineage>
</organism>
<reference evidence="6 7" key="1">
    <citation type="journal article" date="2016" name="Nat. Commun.">
        <title>Thousands of microbial genomes shed light on interconnected biogeochemical processes in an aquifer system.</title>
        <authorList>
            <person name="Anantharaman K."/>
            <person name="Brown C.T."/>
            <person name="Hug L.A."/>
            <person name="Sharon I."/>
            <person name="Castelle C.J."/>
            <person name="Probst A.J."/>
            <person name="Thomas B.C."/>
            <person name="Singh A."/>
            <person name="Wilkins M.J."/>
            <person name="Karaoz U."/>
            <person name="Brodie E.L."/>
            <person name="Williams K.H."/>
            <person name="Hubbard S.S."/>
            <person name="Banfield J.F."/>
        </authorList>
    </citation>
    <scope>NUCLEOTIDE SEQUENCE [LARGE SCALE GENOMIC DNA]</scope>
</reference>
<accession>A0A1F6EMT8</accession>
<dbReference type="InterPro" id="IPR036390">
    <property type="entry name" value="WH_DNA-bd_sf"/>
</dbReference>
<protein>
    <recommendedName>
        <fullName evidence="8">SMC-Scp complex subunit ScpB</fullName>
    </recommendedName>
</protein>
<dbReference type="PANTHER" id="PTHR34298">
    <property type="entry name" value="SEGREGATION AND CONDENSATION PROTEIN B"/>
    <property type="match status" value="1"/>
</dbReference>
<evidence type="ECO:0000256" key="2">
    <source>
        <dbReference type="ARBA" id="ARBA00022618"/>
    </source>
</evidence>
<comment type="caution">
    <text evidence="6">The sequence shown here is derived from an EMBL/GenBank/DDBJ whole genome shotgun (WGS) entry which is preliminary data.</text>
</comment>
<dbReference type="GO" id="GO:0051301">
    <property type="term" value="P:cell division"/>
    <property type="evidence" value="ECO:0007669"/>
    <property type="project" value="UniProtKB-KW"/>
</dbReference>
<evidence type="ECO:0000313" key="7">
    <source>
        <dbReference type="Proteomes" id="UP000178587"/>
    </source>
</evidence>
<evidence type="ECO:0000256" key="3">
    <source>
        <dbReference type="ARBA" id="ARBA00022829"/>
    </source>
</evidence>
<feature type="compositionally biased region" description="Basic and acidic residues" evidence="5">
    <location>
        <begin position="183"/>
        <end position="194"/>
    </location>
</feature>